<keyword evidence="3" id="KW-0732">Signal</keyword>
<evidence type="ECO:0000256" key="1">
    <source>
        <dbReference type="SAM" id="MobiDB-lite"/>
    </source>
</evidence>
<gene>
    <name evidence="4" type="ORF">ACHHYP_20430</name>
</gene>
<keyword evidence="2" id="KW-1133">Transmembrane helix</keyword>
<reference evidence="4 5" key="1">
    <citation type="journal article" date="2014" name="Genome Biol. Evol.">
        <title>The secreted proteins of Achlya hypogyna and Thraustotheca clavata identify the ancestral oomycete secretome and reveal gene acquisitions by horizontal gene transfer.</title>
        <authorList>
            <person name="Misner I."/>
            <person name="Blouin N."/>
            <person name="Leonard G."/>
            <person name="Richards T.A."/>
            <person name="Lane C.E."/>
        </authorList>
    </citation>
    <scope>NUCLEOTIDE SEQUENCE [LARGE SCALE GENOMIC DNA]</scope>
    <source>
        <strain evidence="4 5">ATCC 48635</strain>
    </source>
</reference>
<feature type="transmembrane region" description="Helical" evidence="2">
    <location>
        <begin position="167"/>
        <end position="188"/>
    </location>
</feature>
<keyword evidence="2" id="KW-0472">Membrane</keyword>
<evidence type="ECO:0000256" key="3">
    <source>
        <dbReference type="SAM" id="SignalP"/>
    </source>
</evidence>
<proteinExistence type="predicted"/>
<protein>
    <recommendedName>
        <fullName evidence="6">Secreted protein</fullName>
    </recommendedName>
</protein>
<keyword evidence="2" id="KW-0812">Transmembrane</keyword>
<organism evidence="4 5">
    <name type="scientific">Achlya hypogyna</name>
    <name type="common">Oomycete</name>
    <name type="synonym">Protoachlya hypogyna</name>
    <dbReference type="NCBI Taxonomy" id="1202772"/>
    <lineage>
        <taxon>Eukaryota</taxon>
        <taxon>Sar</taxon>
        <taxon>Stramenopiles</taxon>
        <taxon>Oomycota</taxon>
        <taxon>Saprolegniomycetes</taxon>
        <taxon>Saprolegniales</taxon>
        <taxon>Achlyaceae</taxon>
        <taxon>Achlya</taxon>
    </lineage>
</organism>
<evidence type="ECO:0000256" key="2">
    <source>
        <dbReference type="SAM" id="Phobius"/>
    </source>
</evidence>
<evidence type="ECO:0000313" key="4">
    <source>
        <dbReference type="EMBL" id="OQR87121.1"/>
    </source>
</evidence>
<keyword evidence="5" id="KW-1185">Reference proteome</keyword>
<feature type="chain" id="PRO_5012054235" description="Secreted protein" evidence="3">
    <location>
        <begin position="21"/>
        <end position="189"/>
    </location>
</feature>
<comment type="caution">
    <text evidence="4">The sequence shown here is derived from an EMBL/GenBank/DDBJ whole genome shotgun (WGS) entry which is preliminary data.</text>
</comment>
<name>A0A1V9YNA0_ACHHY</name>
<feature type="region of interest" description="Disordered" evidence="1">
    <location>
        <begin position="134"/>
        <end position="168"/>
    </location>
</feature>
<feature type="compositionally biased region" description="Low complexity" evidence="1">
    <location>
        <begin position="134"/>
        <end position="145"/>
    </location>
</feature>
<feature type="compositionally biased region" description="Polar residues" evidence="1">
    <location>
        <begin position="155"/>
        <end position="166"/>
    </location>
</feature>
<accession>A0A1V9YNA0</accession>
<dbReference type="Proteomes" id="UP000243579">
    <property type="component" value="Unassembled WGS sequence"/>
</dbReference>
<sequence length="189" mass="19287">MRATAVVIVSCAGLSLGAHAATSKGNLDACTDFSKYAEVIAAAKDSQAKCAADCGVTLEEFQTRVNETVAEIDIYSKSANCATLHKSIQKAFGAVQPPCAVETHPKVISTTDLAAMTFEQWVTFLKAKATDAASTSSSHSDNKSTPAAPNDKPATVTTTPTASKPSAVSGAPVVALGLISIAIMAIAAL</sequence>
<dbReference type="EMBL" id="JNBR01001467">
    <property type="protein sequence ID" value="OQR87121.1"/>
    <property type="molecule type" value="Genomic_DNA"/>
</dbReference>
<dbReference type="OrthoDB" id="10618841at2759"/>
<evidence type="ECO:0008006" key="6">
    <source>
        <dbReference type="Google" id="ProtNLM"/>
    </source>
</evidence>
<evidence type="ECO:0000313" key="5">
    <source>
        <dbReference type="Proteomes" id="UP000243579"/>
    </source>
</evidence>
<feature type="signal peptide" evidence="3">
    <location>
        <begin position="1"/>
        <end position="20"/>
    </location>
</feature>
<dbReference type="AlphaFoldDB" id="A0A1V9YNA0"/>